<evidence type="ECO:0000313" key="3">
    <source>
        <dbReference type="Proteomes" id="UP001632038"/>
    </source>
</evidence>
<reference evidence="3" key="1">
    <citation type="journal article" date="2024" name="IScience">
        <title>Strigolactones Initiate the Formation of Haustorium-like Structures in Castilleja.</title>
        <authorList>
            <person name="Buerger M."/>
            <person name="Peterson D."/>
            <person name="Chory J."/>
        </authorList>
    </citation>
    <scope>NUCLEOTIDE SEQUENCE [LARGE SCALE GENOMIC DNA]</scope>
</reference>
<gene>
    <name evidence="2" type="ORF">CASFOL_034300</name>
</gene>
<keyword evidence="3" id="KW-1185">Reference proteome</keyword>
<dbReference type="Proteomes" id="UP001632038">
    <property type="component" value="Unassembled WGS sequence"/>
</dbReference>
<feature type="compositionally biased region" description="Polar residues" evidence="1">
    <location>
        <begin position="91"/>
        <end position="104"/>
    </location>
</feature>
<organism evidence="2 3">
    <name type="scientific">Castilleja foliolosa</name>
    <dbReference type="NCBI Taxonomy" id="1961234"/>
    <lineage>
        <taxon>Eukaryota</taxon>
        <taxon>Viridiplantae</taxon>
        <taxon>Streptophyta</taxon>
        <taxon>Embryophyta</taxon>
        <taxon>Tracheophyta</taxon>
        <taxon>Spermatophyta</taxon>
        <taxon>Magnoliopsida</taxon>
        <taxon>eudicotyledons</taxon>
        <taxon>Gunneridae</taxon>
        <taxon>Pentapetalae</taxon>
        <taxon>asterids</taxon>
        <taxon>lamiids</taxon>
        <taxon>Lamiales</taxon>
        <taxon>Orobanchaceae</taxon>
        <taxon>Pedicularideae</taxon>
        <taxon>Castillejinae</taxon>
        <taxon>Castilleja</taxon>
    </lineage>
</organism>
<feature type="region of interest" description="Disordered" evidence="1">
    <location>
        <begin position="85"/>
        <end position="108"/>
    </location>
</feature>
<evidence type="ECO:0000313" key="2">
    <source>
        <dbReference type="EMBL" id="KAL3621814.1"/>
    </source>
</evidence>
<comment type="caution">
    <text evidence="2">The sequence shown here is derived from an EMBL/GenBank/DDBJ whole genome shotgun (WGS) entry which is preliminary data.</text>
</comment>
<proteinExistence type="predicted"/>
<feature type="region of interest" description="Disordered" evidence="1">
    <location>
        <begin position="249"/>
        <end position="272"/>
    </location>
</feature>
<accession>A0ABD3BX73</accession>
<sequence>MGSRTCFLGSSSVYFLGKLYRSDFCQPNTFLGNFLDKLYTEEIFYFTEENFPRILYFSYKRKKVGKSNLLKEGVITEEMLAEEVESHEQVNDNTLNDNPGNSGEANEELVTDNGKTCTDMTGNKVVQEDDQTVKVTKNVVVDPPEKAGEKACSGEGEQNICISNVDEQPKKAPAKKPSVSKKAANGMVIQEPVIVRAKTRGANSKAGASDKGKTVVVVDKIVGGGKRRKADVNIPKYLTLKRTNSVLGECSSKKQKTDDANTDIPSLKIRNM</sequence>
<protein>
    <submittedName>
        <fullName evidence="2">Uncharacterized protein</fullName>
    </submittedName>
</protein>
<dbReference type="AlphaFoldDB" id="A0ABD3BX73"/>
<name>A0ABD3BX73_9LAMI</name>
<dbReference type="EMBL" id="JAVIJP010000062">
    <property type="protein sequence ID" value="KAL3621814.1"/>
    <property type="molecule type" value="Genomic_DNA"/>
</dbReference>
<evidence type="ECO:0000256" key="1">
    <source>
        <dbReference type="SAM" id="MobiDB-lite"/>
    </source>
</evidence>